<dbReference type="SUPFAM" id="SSF55729">
    <property type="entry name" value="Acyl-CoA N-acyltransferases (Nat)"/>
    <property type="match status" value="1"/>
</dbReference>
<dbReference type="GO" id="GO:0008999">
    <property type="term" value="F:protein-N-terminal-alanine acetyltransferase activity"/>
    <property type="evidence" value="ECO:0007669"/>
    <property type="project" value="TreeGrafter"/>
</dbReference>
<dbReference type="STRING" id="673.AL542_14845"/>
<proteinExistence type="inferred from homology"/>
<sequence length="195" mass="22634">MSVEIITPFPQLRVDNLVIRAIQMTDVSAIVDYFQVNRQFLSPWEPSRPDGFFTYQGWERRVIQLTELQRHGLAYYFLIFEQDKEEVCGVITYSSIIQFPFHACNVGYSLAENAQGRGIMRRALKQTNQWLFDNLNMHRVMASYMPRNKRSAAVLKAAGFVKEGEAKDYLLINGKWEDHILTSVINPHWVASNNE</sequence>
<dbReference type="KEGG" id="gho:AL542_14845"/>
<protein>
    <submittedName>
        <fullName evidence="5">Ribosomal N-acetyltransferase YdaF</fullName>
        <ecNumber evidence="5">2.3.1.-</ecNumber>
    </submittedName>
</protein>
<dbReference type="PANTHER" id="PTHR43792:SF8">
    <property type="entry name" value="[RIBOSOMAL PROTEIN US5]-ALANINE N-ACETYLTRANSFERASE"/>
    <property type="match status" value="1"/>
</dbReference>
<evidence type="ECO:0000256" key="3">
    <source>
        <dbReference type="ARBA" id="ARBA00038502"/>
    </source>
</evidence>
<keyword evidence="2 5" id="KW-0012">Acyltransferase</keyword>
<dbReference type="Gene3D" id="3.40.630.30">
    <property type="match status" value="1"/>
</dbReference>
<dbReference type="EC" id="2.3.1.-" evidence="5"/>
<feature type="domain" description="N-acetyltransferase" evidence="4">
    <location>
        <begin position="17"/>
        <end position="182"/>
    </location>
</feature>
<dbReference type="GeneID" id="58897217"/>
<dbReference type="GO" id="GO:0005737">
    <property type="term" value="C:cytoplasm"/>
    <property type="evidence" value="ECO:0007669"/>
    <property type="project" value="TreeGrafter"/>
</dbReference>
<organism evidence="5 6">
    <name type="scientific">Grimontia hollisae</name>
    <name type="common">Vibrio hollisae</name>
    <dbReference type="NCBI Taxonomy" id="673"/>
    <lineage>
        <taxon>Bacteria</taxon>
        <taxon>Pseudomonadati</taxon>
        <taxon>Pseudomonadota</taxon>
        <taxon>Gammaproteobacteria</taxon>
        <taxon>Vibrionales</taxon>
        <taxon>Vibrionaceae</taxon>
        <taxon>Grimontia</taxon>
    </lineage>
</organism>
<dbReference type="PANTHER" id="PTHR43792">
    <property type="entry name" value="GNAT FAMILY, PUTATIVE (AFU_ORTHOLOGUE AFUA_3G00765)-RELATED-RELATED"/>
    <property type="match status" value="1"/>
</dbReference>
<comment type="similarity">
    <text evidence="3">Belongs to the acetyltransferase family. RimJ subfamily.</text>
</comment>
<dbReference type="EMBL" id="UGHD01000002">
    <property type="protein sequence ID" value="STO57907.1"/>
    <property type="molecule type" value="Genomic_DNA"/>
</dbReference>
<evidence type="ECO:0000256" key="1">
    <source>
        <dbReference type="ARBA" id="ARBA00022679"/>
    </source>
</evidence>
<dbReference type="AlphaFoldDB" id="A0A377HNZ7"/>
<accession>A0A377HNZ7</accession>
<gene>
    <name evidence="5" type="primary">ydaF_2</name>
    <name evidence="5" type="ORF">NCTC11645_02316</name>
</gene>
<evidence type="ECO:0000313" key="5">
    <source>
        <dbReference type="EMBL" id="STO57907.1"/>
    </source>
</evidence>
<dbReference type="InterPro" id="IPR016181">
    <property type="entry name" value="Acyl_CoA_acyltransferase"/>
</dbReference>
<dbReference type="InterPro" id="IPR051531">
    <property type="entry name" value="N-acetyltransferase"/>
</dbReference>
<evidence type="ECO:0000313" key="6">
    <source>
        <dbReference type="Proteomes" id="UP000254512"/>
    </source>
</evidence>
<dbReference type="NCBIfam" id="NF008072">
    <property type="entry name" value="PRK10809.1"/>
    <property type="match status" value="1"/>
</dbReference>
<evidence type="ECO:0000259" key="4">
    <source>
        <dbReference type="PROSITE" id="PS51186"/>
    </source>
</evidence>
<dbReference type="PROSITE" id="PS51186">
    <property type="entry name" value="GNAT"/>
    <property type="match status" value="1"/>
</dbReference>
<reference evidence="5 6" key="1">
    <citation type="submission" date="2018-06" db="EMBL/GenBank/DDBJ databases">
        <authorList>
            <consortium name="Pathogen Informatics"/>
            <person name="Doyle S."/>
        </authorList>
    </citation>
    <scope>NUCLEOTIDE SEQUENCE [LARGE SCALE GENOMIC DNA]</scope>
    <source>
        <strain evidence="5 6">NCTC11645</strain>
    </source>
</reference>
<keyword evidence="1 5" id="KW-0808">Transferase</keyword>
<dbReference type="RefSeq" id="WP_005503234.1">
    <property type="nucleotide sequence ID" value="NZ_CABMOB010000001.1"/>
</dbReference>
<dbReference type="Proteomes" id="UP000254512">
    <property type="component" value="Unassembled WGS sequence"/>
</dbReference>
<dbReference type="InterPro" id="IPR000182">
    <property type="entry name" value="GNAT_dom"/>
</dbReference>
<evidence type="ECO:0000256" key="2">
    <source>
        <dbReference type="ARBA" id="ARBA00023315"/>
    </source>
</evidence>
<name>A0A377HNZ7_GRIHO</name>
<dbReference type="Pfam" id="PF13302">
    <property type="entry name" value="Acetyltransf_3"/>
    <property type="match status" value="1"/>
</dbReference>